<keyword evidence="1" id="KW-0472">Membrane</keyword>
<keyword evidence="1" id="KW-1133">Transmembrane helix</keyword>
<reference evidence="3" key="1">
    <citation type="submission" date="2016-10" db="EMBL/GenBank/DDBJ databases">
        <authorList>
            <person name="Varghese N."/>
            <person name="Submissions S."/>
        </authorList>
    </citation>
    <scope>NUCLEOTIDE SEQUENCE [LARGE SCALE GENOMIC DNA]</scope>
    <source>
        <strain evidence="3">CGMCC 1.11014</strain>
    </source>
</reference>
<evidence type="ECO:0008006" key="4">
    <source>
        <dbReference type="Google" id="ProtNLM"/>
    </source>
</evidence>
<dbReference type="RefSeq" id="WP_143133329.1">
    <property type="nucleotide sequence ID" value="NZ_FPBO01000034.1"/>
</dbReference>
<protein>
    <recommendedName>
        <fullName evidence="4">DUF2946 domain-containing protein</fullName>
    </recommendedName>
</protein>
<sequence length="111" mass="12006">MHSSAGAFQIQRFSAPLRRALLCVCALLLALQLVGSAFHEHELSEQLSDCVSCQVAAHALADLPAVNPVLLAVLLAVAYVIARLHRPALVVLRRYLIPVRHGPPAPRLPVH</sequence>
<dbReference type="AlphaFoldDB" id="A0A1I7LPZ7"/>
<dbReference type="EMBL" id="FPBO01000034">
    <property type="protein sequence ID" value="SFV11714.1"/>
    <property type="molecule type" value="Genomic_DNA"/>
</dbReference>
<organism evidence="2 3">
    <name type="scientific">Pseudoduganella namucuonensis</name>
    <dbReference type="NCBI Taxonomy" id="1035707"/>
    <lineage>
        <taxon>Bacteria</taxon>
        <taxon>Pseudomonadati</taxon>
        <taxon>Pseudomonadota</taxon>
        <taxon>Betaproteobacteria</taxon>
        <taxon>Burkholderiales</taxon>
        <taxon>Oxalobacteraceae</taxon>
        <taxon>Telluria group</taxon>
        <taxon>Pseudoduganella</taxon>
    </lineage>
</organism>
<evidence type="ECO:0000313" key="3">
    <source>
        <dbReference type="Proteomes" id="UP000199391"/>
    </source>
</evidence>
<gene>
    <name evidence="2" type="ORF">SAMN05216552_103484</name>
</gene>
<dbReference type="STRING" id="1035707.SAMN05216552_103484"/>
<keyword evidence="3" id="KW-1185">Reference proteome</keyword>
<dbReference type="Proteomes" id="UP000199391">
    <property type="component" value="Unassembled WGS sequence"/>
</dbReference>
<accession>A0A1I7LPZ7</accession>
<proteinExistence type="predicted"/>
<name>A0A1I7LPZ7_9BURK</name>
<evidence type="ECO:0000256" key="1">
    <source>
        <dbReference type="SAM" id="Phobius"/>
    </source>
</evidence>
<keyword evidence="1" id="KW-0812">Transmembrane</keyword>
<feature type="transmembrane region" description="Helical" evidence="1">
    <location>
        <begin position="65"/>
        <end position="84"/>
    </location>
</feature>
<evidence type="ECO:0000313" key="2">
    <source>
        <dbReference type="EMBL" id="SFV11714.1"/>
    </source>
</evidence>